<dbReference type="InterPro" id="IPR035992">
    <property type="entry name" value="Ricin_B-like_lectins"/>
</dbReference>
<comment type="caution">
    <text evidence="3">The sequence shown here is derived from an EMBL/GenBank/DDBJ whole genome shotgun (WGS) entry which is preliminary data.</text>
</comment>
<dbReference type="CDD" id="cd22268">
    <property type="entry name" value="DPBB_RlpA-like"/>
    <property type="match status" value="1"/>
</dbReference>
<dbReference type="Pfam" id="PF00652">
    <property type="entry name" value="Ricin_B_lectin"/>
    <property type="match status" value="1"/>
</dbReference>
<dbReference type="SUPFAM" id="SSF50685">
    <property type="entry name" value="Barwin-like endoglucanases"/>
    <property type="match status" value="1"/>
</dbReference>
<dbReference type="PANTHER" id="PTHR34183">
    <property type="entry name" value="ENDOLYTIC PEPTIDOGLYCAN TRANSGLYCOSYLASE RLPA"/>
    <property type="match status" value="1"/>
</dbReference>
<dbReference type="Pfam" id="PF03330">
    <property type="entry name" value="DPBB_1"/>
    <property type="match status" value="1"/>
</dbReference>
<dbReference type="PANTHER" id="PTHR34183:SF8">
    <property type="entry name" value="ENDOLYTIC PEPTIDOGLYCAN TRANSGLYCOSYLASE RLPA-RELATED"/>
    <property type="match status" value="1"/>
</dbReference>
<dbReference type="PROSITE" id="PS50231">
    <property type="entry name" value="RICIN_B_LECTIN"/>
    <property type="match status" value="1"/>
</dbReference>
<feature type="domain" description="Ricin B lectin" evidence="2">
    <location>
        <begin position="123"/>
        <end position="247"/>
    </location>
</feature>
<proteinExistence type="predicted"/>
<dbReference type="Gene3D" id="2.80.10.50">
    <property type="match status" value="2"/>
</dbReference>
<evidence type="ECO:0000256" key="1">
    <source>
        <dbReference type="SAM" id="MobiDB-lite"/>
    </source>
</evidence>
<dbReference type="EMBL" id="JAATEL010000008">
    <property type="protein sequence ID" value="NJP14542.1"/>
    <property type="molecule type" value="Genomic_DNA"/>
</dbReference>
<dbReference type="Proteomes" id="UP000635996">
    <property type="component" value="Unassembled WGS sequence"/>
</dbReference>
<feature type="region of interest" description="Disordered" evidence="1">
    <location>
        <begin position="82"/>
        <end position="112"/>
    </location>
</feature>
<dbReference type="Gene3D" id="2.40.40.10">
    <property type="entry name" value="RlpA-like domain"/>
    <property type="match status" value="1"/>
</dbReference>
<dbReference type="SUPFAM" id="SSF50370">
    <property type="entry name" value="Ricin B-like lectins"/>
    <property type="match status" value="1"/>
</dbReference>
<accession>A0ABX0YRB1</accession>
<gene>
    <name evidence="3" type="ORF">HCJ95_09595</name>
</gene>
<evidence type="ECO:0000313" key="3">
    <source>
        <dbReference type="EMBL" id="NJP14542.1"/>
    </source>
</evidence>
<feature type="compositionally biased region" description="Polar residues" evidence="1">
    <location>
        <begin position="96"/>
        <end position="105"/>
    </location>
</feature>
<keyword evidence="4" id="KW-1185">Reference proteome</keyword>
<dbReference type="InterPro" id="IPR000772">
    <property type="entry name" value="Ricin_B_lectin"/>
</dbReference>
<dbReference type="InterPro" id="IPR036908">
    <property type="entry name" value="RlpA-like_sf"/>
</dbReference>
<evidence type="ECO:0000259" key="2">
    <source>
        <dbReference type="SMART" id="SM00458"/>
    </source>
</evidence>
<dbReference type="SMART" id="SM00458">
    <property type="entry name" value="RICIN"/>
    <property type="match status" value="1"/>
</dbReference>
<dbReference type="CDD" id="cd00161">
    <property type="entry name" value="beta-trefoil_Ricin-like"/>
    <property type="match status" value="1"/>
</dbReference>
<reference evidence="3 4" key="1">
    <citation type="submission" date="2020-03" db="EMBL/GenBank/DDBJ databases">
        <title>WGS of actinomycetes isolated from Thailand.</title>
        <authorList>
            <person name="Thawai C."/>
        </authorList>
    </citation>
    <scope>NUCLEOTIDE SEQUENCE [LARGE SCALE GENOMIC DNA]</scope>
    <source>
        <strain evidence="3 4">NBRC 13905</strain>
    </source>
</reference>
<sequence length="399" mass="41067">MQVPAAPGATRALAPGGAPGTRRSPRCELCADALRSTGDSSSQYRCYGVPALTTGIQPDRLRRAAGTALAAVTLASLTACSGSSPTNDPAARAHTDTSVTRSTAGYRNEAAPDGAPGVFAVQAATGRITGLAGQCLDAAGSGDGAPVRIHGCNGTAAQEWTVEPDGTIRALGKCLDVTDGSTADGATVQLWTCTGGAHQKWTVNTAHDIVDPAADKCLDVTDRNPADGTRVQIWSCTGGANQKWTVNTAHDIVDPAADTCLDATDRNPADGTRVWSCTGGGDRKGSAPAGQSGDTCWATHYGPEPAGALTASGELYDGDADTAATSLSRRPQLPFGARVRVTNVANGRSLVVRINDRGTYAWTAQEPKCLDLTDSAFRRLGGRLDPDDGHIVVTEKLLD</sequence>
<dbReference type="InterPro" id="IPR009009">
    <property type="entry name" value="RlpA-like_DPBB"/>
</dbReference>
<protein>
    <recommendedName>
        <fullName evidence="2">Ricin B lectin domain-containing protein</fullName>
    </recommendedName>
</protein>
<name>A0ABX0YRB1_STRTL</name>
<evidence type="ECO:0000313" key="4">
    <source>
        <dbReference type="Proteomes" id="UP000635996"/>
    </source>
</evidence>
<organism evidence="3 4">
    <name type="scientific">Streptomyces thermoviolaceus subsp. thermoviolaceus</name>
    <dbReference type="NCBI Taxonomy" id="66860"/>
    <lineage>
        <taxon>Bacteria</taxon>
        <taxon>Bacillati</taxon>
        <taxon>Actinomycetota</taxon>
        <taxon>Actinomycetes</taxon>
        <taxon>Kitasatosporales</taxon>
        <taxon>Streptomycetaceae</taxon>
        <taxon>Streptomyces</taxon>
    </lineage>
</organism>
<feature type="region of interest" description="Disordered" evidence="1">
    <location>
        <begin position="1"/>
        <end position="24"/>
    </location>
</feature>